<dbReference type="Proteomes" id="UP000435059">
    <property type="component" value="Unassembled WGS sequence"/>
</dbReference>
<dbReference type="EMBL" id="QRYV01000034">
    <property type="protein sequence ID" value="RGV13233.1"/>
    <property type="molecule type" value="Genomic_DNA"/>
</dbReference>
<evidence type="ECO:0000313" key="8">
    <source>
        <dbReference type="Proteomes" id="UP000183766"/>
    </source>
</evidence>
<dbReference type="Proteomes" id="UP000183040">
    <property type="component" value="Unassembled WGS sequence"/>
</dbReference>
<name>A0A174L3W8_9BACE</name>
<proteinExistence type="predicted"/>
<dbReference type="RefSeq" id="WP_055236513.1">
    <property type="nucleotide sequence ID" value="NZ_CP103094.1"/>
</dbReference>
<reference evidence="4 9" key="2">
    <citation type="submission" date="2018-08" db="EMBL/GenBank/DDBJ databases">
        <title>A genome reference for cultivated species of the human gut microbiota.</title>
        <authorList>
            <person name="Zou Y."/>
            <person name="Xue W."/>
            <person name="Luo G."/>
        </authorList>
    </citation>
    <scope>NUCLEOTIDE SEQUENCE [LARGE SCALE GENOMIC DNA]</scope>
    <source>
        <strain evidence="4 9">AF14-7</strain>
    </source>
</reference>
<dbReference type="EMBL" id="DYVL01000034">
    <property type="protein sequence ID" value="HJG10682.1"/>
    <property type="molecule type" value="Genomic_DNA"/>
</dbReference>
<evidence type="ECO:0000313" key="6">
    <source>
        <dbReference type="EMBL" id="SFN15455.1"/>
    </source>
</evidence>
<keyword evidence="10" id="KW-1185">Reference proteome</keyword>
<evidence type="ECO:0000313" key="4">
    <source>
        <dbReference type="EMBL" id="RGV13233.1"/>
    </source>
</evidence>
<evidence type="ECO:0000313" key="7">
    <source>
        <dbReference type="Proteomes" id="UP000183040"/>
    </source>
</evidence>
<sequence>MSKGIENIKERLQRKREQYIRQEEKIEQMKCTMQNTSEEIEQLEYVLSEMEHISDTHREPRVIPNDKVGDVFAYLCRVFEFLQHRLKLHFKYKLACEVIFARYQFQSRSHTPGREYLSFATILTYFKRERGMTDG</sequence>
<evidence type="ECO:0000313" key="3">
    <source>
        <dbReference type="EMBL" id="KAB6087472.1"/>
    </source>
</evidence>
<evidence type="ECO:0000313" key="5">
    <source>
        <dbReference type="EMBL" id="SEA74772.1"/>
    </source>
</evidence>
<dbReference type="EMBL" id="WDES01000020">
    <property type="protein sequence ID" value="KAB6087472.1"/>
    <property type="molecule type" value="Genomic_DNA"/>
</dbReference>
<dbReference type="AlphaFoldDB" id="A0A174L3W8"/>
<dbReference type="Proteomes" id="UP000283369">
    <property type="component" value="Unassembled WGS sequence"/>
</dbReference>
<evidence type="ECO:0000313" key="10">
    <source>
        <dbReference type="Proteomes" id="UP000435059"/>
    </source>
</evidence>
<dbReference type="EMBL" id="FOUM01000022">
    <property type="protein sequence ID" value="SFN15455.1"/>
    <property type="molecule type" value="Genomic_DNA"/>
</dbReference>
<dbReference type="Proteomes" id="UP000747074">
    <property type="component" value="Unassembled WGS sequence"/>
</dbReference>
<evidence type="ECO:0000313" key="9">
    <source>
        <dbReference type="Proteomes" id="UP000283369"/>
    </source>
</evidence>
<dbReference type="EMBL" id="FNRP01000012">
    <property type="protein sequence ID" value="SEA74772.1"/>
    <property type="molecule type" value="Genomic_DNA"/>
</dbReference>
<accession>A0A174L3W8</accession>
<reference evidence="2" key="4">
    <citation type="journal article" date="2021" name="PeerJ">
        <title>Extensive microbial diversity within the chicken gut microbiome revealed by metagenomics and culture.</title>
        <authorList>
            <person name="Gilroy R."/>
            <person name="Ravi A."/>
            <person name="Getino M."/>
            <person name="Pursley I."/>
            <person name="Horton D.L."/>
            <person name="Alikhan N.F."/>
            <person name="Baker D."/>
            <person name="Gharbi K."/>
            <person name="Hall N."/>
            <person name="Watson M."/>
            <person name="Adriaenssens E.M."/>
            <person name="Foster-Nyarko E."/>
            <person name="Jarju S."/>
            <person name="Secka A."/>
            <person name="Antonio M."/>
            <person name="Oren A."/>
            <person name="Chaudhuri R.R."/>
            <person name="La Ragione R."/>
            <person name="Hildebrand F."/>
            <person name="Pallen M.J."/>
        </authorList>
    </citation>
    <scope>NUCLEOTIDE SEQUENCE</scope>
    <source>
        <strain evidence="2">CHK154-13316</strain>
    </source>
</reference>
<feature type="coiled-coil region" evidence="1">
    <location>
        <begin position="2"/>
        <end position="53"/>
    </location>
</feature>
<reference evidence="2" key="5">
    <citation type="submission" date="2021-09" db="EMBL/GenBank/DDBJ databases">
        <authorList>
            <person name="Gilroy R."/>
        </authorList>
    </citation>
    <scope>NUCLEOTIDE SEQUENCE</scope>
    <source>
        <strain evidence="2">CHK154-13316</strain>
    </source>
</reference>
<dbReference type="Proteomes" id="UP000183766">
    <property type="component" value="Unassembled WGS sequence"/>
</dbReference>
<protein>
    <submittedName>
        <fullName evidence="4">Uncharacterized protein</fullName>
    </submittedName>
</protein>
<organism evidence="4 9">
    <name type="scientific">Bacteroides xylanisolvens</name>
    <dbReference type="NCBI Taxonomy" id="371601"/>
    <lineage>
        <taxon>Bacteria</taxon>
        <taxon>Pseudomonadati</taxon>
        <taxon>Bacteroidota</taxon>
        <taxon>Bacteroidia</taxon>
        <taxon>Bacteroidales</taxon>
        <taxon>Bacteroidaceae</taxon>
        <taxon>Bacteroides</taxon>
    </lineage>
</organism>
<evidence type="ECO:0000256" key="1">
    <source>
        <dbReference type="SAM" id="Coils"/>
    </source>
</evidence>
<evidence type="ECO:0000313" key="2">
    <source>
        <dbReference type="EMBL" id="HJG10682.1"/>
    </source>
</evidence>
<reference evidence="7 8" key="1">
    <citation type="submission" date="2016-10" db="EMBL/GenBank/DDBJ databases">
        <authorList>
            <person name="de Groot N.N."/>
        </authorList>
    </citation>
    <scope>NUCLEOTIDE SEQUENCE [LARGE SCALE GENOMIC DNA]</scope>
    <source>
        <strain evidence="6 8">NLAE-zl-C202</strain>
        <strain evidence="5 7">NLAE-zl-G339</strain>
    </source>
</reference>
<keyword evidence="1" id="KW-0175">Coiled coil</keyword>
<reference evidence="3 10" key="3">
    <citation type="journal article" date="2019" name="Nat. Med.">
        <title>A library of human gut bacterial isolates paired with longitudinal multiomics data enables mechanistic microbiome research.</title>
        <authorList>
            <person name="Poyet M."/>
            <person name="Groussin M."/>
            <person name="Gibbons S.M."/>
            <person name="Avila-Pacheco J."/>
            <person name="Jiang X."/>
            <person name="Kearney S.M."/>
            <person name="Perrotta A.R."/>
            <person name="Berdy B."/>
            <person name="Zhao S."/>
            <person name="Lieberman T.D."/>
            <person name="Swanson P.K."/>
            <person name="Smith M."/>
            <person name="Roesemann S."/>
            <person name="Alexander J.E."/>
            <person name="Rich S.A."/>
            <person name="Livny J."/>
            <person name="Vlamakis H."/>
            <person name="Clish C."/>
            <person name="Bullock K."/>
            <person name="Deik A."/>
            <person name="Scott J."/>
            <person name="Pierce K.A."/>
            <person name="Xavier R.J."/>
            <person name="Alm E.J."/>
        </authorList>
    </citation>
    <scope>NUCLEOTIDE SEQUENCE [LARGE SCALE GENOMIC DNA]</scope>
    <source>
        <strain evidence="3 10">BIOML-A74</strain>
    </source>
</reference>
<gene>
    <name evidence="4" type="ORF">DWW25_14800</name>
    <name evidence="3" type="ORF">GA574_13000</name>
    <name evidence="2" type="ORF">K8V07_01990</name>
    <name evidence="5" type="ORF">SAMN04487924_11265</name>
    <name evidence="6" type="ORF">SAMN05216250_1225</name>
</gene>